<dbReference type="SUPFAM" id="SSF52833">
    <property type="entry name" value="Thioredoxin-like"/>
    <property type="match status" value="1"/>
</dbReference>
<dbReference type="InterPro" id="IPR013766">
    <property type="entry name" value="Thioredoxin_domain"/>
</dbReference>
<dbReference type="EC" id="1.11.1.24" evidence="2"/>
<keyword evidence="5" id="KW-0560">Oxidoreductase</keyword>
<dbReference type="InterPro" id="IPR036249">
    <property type="entry name" value="Thioredoxin-like_sf"/>
</dbReference>
<dbReference type="PANTHER" id="PTHR42801">
    <property type="entry name" value="THIOREDOXIN-DEPENDENT PEROXIDE REDUCTASE"/>
    <property type="match status" value="1"/>
</dbReference>
<dbReference type="InterPro" id="IPR050924">
    <property type="entry name" value="Peroxiredoxin_BCP/PrxQ"/>
</dbReference>
<dbReference type="GO" id="GO:0008379">
    <property type="term" value="F:thioredoxin peroxidase activity"/>
    <property type="evidence" value="ECO:0007669"/>
    <property type="project" value="TreeGrafter"/>
</dbReference>
<keyword evidence="4" id="KW-0049">Antioxidant</keyword>
<dbReference type="PANTHER" id="PTHR42801:SF7">
    <property type="entry name" value="SLL1159 PROTEIN"/>
    <property type="match status" value="1"/>
</dbReference>
<dbReference type="CDD" id="cd02970">
    <property type="entry name" value="PRX_like2"/>
    <property type="match status" value="1"/>
</dbReference>
<dbReference type="RefSeq" id="WP_317834955.1">
    <property type="nucleotide sequence ID" value="NZ_CP136920.1"/>
</dbReference>
<dbReference type="Proteomes" id="UP001304300">
    <property type="component" value="Chromosome"/>
</dbReference>
<dbReference type="InterPro" id="IPR000866">
    <property type="entry name" value="AhpC/TSA"/>
</dbReference>
<evidence type="ECO:0000256" key="1">
    <source>
        <dbReference type="ARBA" id="ARBA00003330"/>
    </source>
</evidence>
<dbReference type="KEGG" id="puo:RZN69_04985"/>
<dbReference type="Pfam" id="PF00578">
    <property type="entry name" value="AhpC-TSA"/>
    <property type="match status" value="1"/>
</dbReference>
<evidence type="ECO:0000256" key="2">
    <source>
        <dbReference type="ARBA" id="ARBA00013017"/>
    </source>
</evidence>
<evidence type="ECO:0000256" key="9">
    <source>
        <dbReference type="ARBA" id="ARBA00038489"/>
    </source>
</evidence>
<evidence type="ECO:0000256" key="7">
    <source>
        <dbReference type="ARBA" id="ARBA00023284"/>
    </source>
</evidence>
<dbReference type="PROSITE" id="PS51352">
    <property type="entry name" value="THIOREDOXIN_2"/>
    <property type="match status" value="1"/>
</dbReference>
<name>A0AAQ3QX18_9BACT</name>
<evidence type="ECO:0000256" key="8">
    <source>
        <dbReference type="ARBA" id="ARBA00032824"/>
    </source>
</evidence>
<comment type="function">
    <text evidence="1">Thiol-specific peroxidase that catalyzes the reduction of hydrogen peroxide and organic hydroperoxides to water and alcohols, respectively. Plays a role in cell protection against oxidative stress by detoxifying peroxides and as sensor of hydrogen peroxide-mediated signaling events.</text>
</comment>
<evidence type="ECO:0000313" key="13">
    <source>
        <dbReference type="EMBL" id="WOO42435.1"/>
    </source>
</evidence>
<evidence type="ECO:0000256" key="4">
    <source>
        <dbReference type="ARBA" id="ARBA00022862"/>
    </source>
</evidence>
<comment type="similarity">
    <text evidence="9">Belongs to the peroxiredoxin family. BCP/PrxQ subfamily.</text>
</comment>
<dbReference type="GO" id="GO:0005737">
    <property type="term" value="C:cytoplasm"/>
    <property type="evidence" value="ECO:0007669"/>
    <property type="project" value="TreeGrafter"/>
</dbReference>
<evidence type="ECO:0000256" key="11">
    <source>
        <dbReference type="ARBA" id="ARBA00049091"/>
    </source>
</evidence>
<dbReference type="Gene3D" id="3.40.30.10">
    <property type="entry name" value="Glutaredoxin"/>
    <property type="match status" value="1"/>
</dbReference>
<dbReference type="AlphaFoldDB" id="A0AAQ3QX18"/>
<organism evidence="13 14">
    <name type="scientific">Rubellicoccus peritrichatus</name>
    <dbReference type="NCBI Taxonomy" id="3080537"/>
    <lineage>
        <taxon>Bacteria</taxon>
        <taxon>Pseudomonadati</taxon>
        <taxon>Verrucomicrobiota</taxon>
        <taxon>Opitutia</taxon>
        <taxon>Puniceicoccales</taxon>
        <taxon>Cerasicoccaceae</taxon>
        <taxon>Rubellicoccus</taxon>
    </lineage>
</organism>
<evidence type="ECO:0000313" key="14">
    <source>
        <dbReference type="Proteomes" id="UP001304300"/>
    </source>
</evidence>
<comment type="catalytic activity">
    <reaction evidence="11">
        <text>a hydroperoxide + [thioredoxin]-dithiol = an alcohol + [thioredoxin]-disulfide + H2O</text>
        <dbReference type="Rhea" id="RHEA:62620"/>
        <dbReference type="Rhea" id="RHEA-COMP:10698"/>
        <dbReference type="Rhea" id="RHEA-COMP:10700"/>
        <dbReference type="ChEBI" id="CHEBI:15377"/>
        <dbReference type="ChEBI" id="CHEBI:29950"/>
        <dbReference type="ChEBI" id="CHEBI:30879"/>
        <dbReference type="ChEBI" id="CHEBI:35924"/>
        <dbReference type="ChEBI" id="CHEBI:50058"/>
        <dbReference type="EC" id="1.11.1.24"/>
    </reaction>
</comment>
<reference evidence="13 14" key="1">
    <citation type="submission" date="2023-10" db="EMBL/GenBank/DDBJ databases">
        <title>Rubellicoccus peritrichatus gen. nov., sp. nov., isolated from an algae of coral reef tank.</title>
        <authorList>
            <person name="Luo J."/>
        </authorList>
    </citation>
    <scope>NUCLEOTIDE SEQUENCE [LARGE SCALE GENOMIC DNA]</scope>
    <source>
        <strain evidence="13 14">CR14</strain>
    </source>
</reference>
<dbReference type="EMBL" id="CP136920">
    <property type="protein sequence ID" value="WOO42435.1"/>
    <property type="molecule type" value="Genomic_DNA"/>
</dbReference>
<dbReference type="GO" id="GO:0045454">
    <property type="term" value="P:cell redox homeostasis"/>
    <property type="evidence" value="ECO:0007669"/>
    <property type="project" value="TreeGrafter"/>
</dbReference>
<dbReference type="GO" id="GO:0034599">
    <property type="term" value="P:cellular response to oxidative stress"/>
    <property type="evidence" value="ECO:0007669"/>
    <property type="project" value="TreeGrafter"/>
</dbReference>
<evidence type="ECO:0000259" key="12">
    <source>
        <dbReference type="PROSITE" id="PS51352"/>
    </source>
</evidence>
<keyword evidence="6" id="KW-1015">Disulfide bond</keyword>
<keyword evidence="14" id="KW-1185">Reference proteome</keyword>
<evidence type="ECO:0000256" key="3">
    <source>
        <dbReference type="ARBA" id="ARBA00022559"/>
    </source>
</evidence>
<keyword evidence="3" id="KW-0575">Peroxidase</keyword>
<accession>A0AAQ3QX18</accession>
<proteinExistence type="inferred from homology"/>
<feature type="domain" description="Thioredoxin" evidence="12">
    <location>
        <begin position="68"/>
        <end position="240"/>
    </location>
</feature>
<protein>
    <recommendedName>
        <fullName evidence="2">thioredoxin-dependent peroxiredoxin</fullName>
        <ecNumber evidence="2">1.11.1.24</ecNumber>
    </recommendedName>
    <alternativeName>
        <fullName evidence="8">Thioredoxin peroxidase</fullName>
    </alternativeName>
    <alternativeName>
        <fullName evidence="10">Thioredoxin-dependent peroxiredoxin Bcp</fullName>
    </alternativeName>
</protein>
<sequence>MVSKVILGALLLGLVVNEAVGGEDKGMLQSQLDARQIESHAKFPEAMVKMMDEGNKKVAASGVVENAKQVGDRAPDFTLRNAVGKNVALSSLLKKGPVILLWYRGGWCPYCNLTLHYYQDHLAKIEASGATLVALSPEVPDKSLDTAQKNELEFEVLSDVGNTVAEEYGVVFKLPPEIHKLYEEKLNLSSYNGDESGMLPLSATYVIAPDGTITYAFLDADYTNRADPTVVLEAVKAIGK</sequence>
<gene>
    <name evidence="13" type="ORF">RZN69_04985</name>
</gene>
<evidence type="ECO:0000256" key="6">
    <source>
        <dbReference type="ARBA" id="ARBA00023157"/>
    </source>
</evidence>
<keyword evidence="7" id="KW-0676">Redox-active center</keyword>
<evidence type="ECO:0000256" key="5">
    <source>
        <dbReference type="ARBA" id="ARBA00023002"/>
    </source>
</evidence>
<evidence type="ECO:0000256" key="10">
    <source>
        <dbReference type="ARBA" id="ARBA00042639"/>
    </source>
</evidence>